<evidence type="ECO:0000313" key="3">
    <source>
        <dbReference type="Proteomes" id="UP000481858"/>
    </source>
</evidence>
<reference evidence="2 3" key="1">
    <citation type="submission" date="2019-12" db="EMBL/GenBank/DDBJ databases">
        <title>Draft genome sequence of the ascomycete Xylaria multiplex DSM 110363.</title>
        <authorList>
            <person name="Buettner E."/>
            <person name="Kellner H."/>
        </authorList>
    </citation>
    <scope>NUCLEOTIDE SEQUENCE [LARGE SCALE GENOMIC DNA]</scope>
    <source>
        <strain evidence="2 3">DSM 110363</strain>
    </source>
</reference>
<dbReference type="AlphaFoldDB" id="A0A7C8MTC7"/>
<feature type="compositionally biased region" description="Polar residues" evidence="1">
    <location>
        <begin position="117"/>
        <end position="141"/>
    </location>
</feature>
<keyword evidence="3" id="KW-1185">Reference proteome</keyword>
<evidence type="ECO:0000313" key="2">
    <source>
        <dbReference type="EMBL" id="KAF2968093.1"/>
    </source>
</evidence>
<dbReference type="Proteomes" id="UP000481858">
    <property type="component" value="Unassembled WGS sequence"/>
</dbReference>
<comment type="caution">
    <text evidence="2">The sequence shown here is derived from an EMBL/GenBank/DDBJ whole genome shotgun (WGS) entry which is preliminary data.</text>
</comment>
<feature type="compositionally biased region" description="Polar residues" evidence="1">
    <location>
        <begin position="33"/>
        <end position="43"/>
    </location>
</feature>
<dbReference type="OrthoDB" id="4738373at2759"/>
<proteinExistence type="predicted"/>
<name>A0A7C8MTC7_9PEZI</name>
<organism evidence="2 3">
    <name type="scientific">Xylaria multiplex</name>
    <dbReference type="NCBI Taxonomy" id="323545"/>
    <lineage>
        <taxon>Eukaryota</taxon>
        <taxon>Fungi</taxon>
        <taxon>Dikarya</taxon>
        <taxon>Ascomycota</taxon>
        <taxon>Pezizomycotina</taxon>
        <taxon>Sordariomycetes</taxon>
        <taxon>Xylariomycetidae</taxon>
        <taxon>Xylariales</taxon>
        <taxon>Xylariaceae</taxon>
        <taxon>Xylaria</taxon>
    </lineage>
</organism>
<sequence>MEYPRSNGNSRVYGHDRGNQDSPNDLTRDTLPPSDQNNLVYTQPRSVVPSPLPSPSTLPAPSIQEHGNPSAQSRAPEFQPFPSNNPSRLQEASQLALERPTAPHSGSFRYRGARANSWHNATHASQSIHDRSGQSTTQTSWGMPPPAVPGRLSHYYGDARDFLPPEQQQISTSKSPMSEVLESGRPLPKVLLGRAPKNGSWSSSWVVPTKHRSKLLRRDRAILPCEFSARRVSQSSAANLPSNKGSACLTDPDASRKRHAHEISSAPQPSQLSRHNSQYSQRQPKIRKIQAQGFYNANQGTGTSATERINEQGHGVSWAEPSGGAVETPQDKAPEPLATPNPPGLDHTNSLMTGRGEACPNDCGVLFPNPLTRSLNDEDNDEGVIEIPSILEPAQGRPAIIMDDNYNVYNDSLLARVAQECENGPYKNTVKAIVTYHQLGMADDLYYGGIWKGRFMVNQENIVEYHNPASSCPEYEDEMRGDRRCIFIWIRDINGRKGWGKLVGANAVVPATGMKNPSAEFEGVLDLWKYFFNRVPCTAPDVHRYAELVASQHISLYPAQIDENKPEGRLRIATAQEAATRAQSMPATVALPNGPYLTYPSSHFDLDPNLSVAQDDINMPAGELPPPHTSRMWTAIDPSRPYVSPYTNLGMYLGDVMITEGADLLAGEDMDLDTTDPYHPRSNIFGAFDVAPGPQPTEPMDLYDPYGAGAAPGTEDYPGFVDLMDFQEATSGMNSSSLEPGLELTGHPLFGVEDVGAGAAFNSNFLIADEEPDYGMFDSRVFDDYDDNDDNDVTKNNKGANETSDEGAGNSSR</sequence>
<feature type="compositionally biased region" description="Polar residues" evidence="1">
    <location>
        <begin position="1"/>
        <end position="10"/>
    </location>
</feature>
<feature type="region of interest" description="Disordered" evidence="1">
    <location>
        <begin position="778"/>
        <end position="813"/>
    </location>
</feature>
<feature type="region of interest" description="Disordered" evidence="1">
    <location>
        <begin position="232"/>
        <end position="285"/>
    </location>
</feature>
<feature type="compositionally biased region" description="Polar residues" evidence="1">
    <location>
        <begin position="232"/>
        <end position="245"/>
    </location>
</feature>
<accession>A0A7C8MTC7</accession>
<evidence type="ECO:0000256" key="1">
    <source>
        <dbReference type="SAM" id="MobiDB-lite"/>
    </source>
</evidence>
<feature type="compositionally biased region" description="Polar residues" evidence="1">
    <location>
        <begin position="265"/>
        <end position="283"/>
    </location>
</feature>
<protein>
    <submittedName>
        <fullName evidence="2">Uncharacterized protein</fullName>
    </submittedName>
</protein>
<feature type="compositionally biased region" description="Polar residues" evidence="1">
    <location>
        <begin position="81"/>
        <end position="93"/>
    </location>
</feature>
<gene>
    <name evidence="2" type="ORF">GQX73_g5506</name>
</gene>
<dbReference type="EMBL" id="WUBL01000057">
    <property type="protein sequence ID" value="KAF2968093.1"/>
    <property type="molecule type" value="Genomic_DNA"/>
</dbReference>
<dbReference type="InParanoid" id="A0A7C8MTC7"/>
<feature type="region of interest" description="Disordered" evidence="1">
    <location>
        <begin position="1"/>
        <end position="159"/>
    </location>
</feature>
<feature type="region of interest" description="Disordered" evidence="1">
    <location>
        <begin position="313"/>
        <end position="344"/>
    </location>
</feature>